<dbReference type="InterPro" id="IPR009339">
    <property type="entry name" value="DUF998"/>
</dbReference>
<evidence type="ECO:0000313" key="3">
    <source>
        <dbReference type="Proteomes" id="UP001597419"/>
    </source>
</evidence>
<evidence type="ECO:0000313" key="2">
    <source>
        <dbReference type="EMBL" id="MFD2457324.1"/>
    </source>
</evidence>
<comment type="caution">
    <text evidence="2">The sequence shown here is derived from an EMBL/GenBank/DDBJ whole genome shotgun (WGS) entry which is preliminary data.</text>
</comment>
<name>A0ABW5GDZ7_9PSEU</name>
<accession>A0ABW5GDZ7</accession>
<keyword evidence="1" id="KW-0812">Transmembrane</keyword>
<dbReference type="RefSeq" id="WP_345388536.1">
    <property type="nucleotide sequence ID" value="NZ_BAABHG010000003.1"/>
</dbReference>
<feature type="transmembrane region" description="Helical" evidence="1">
    <location>
        <begin position="104"/>
        <end position="123"/>
    </location>
</feature>
<feature type="transmembrane region" description="Helical" evidence="1">
    <location>
        <begin position="135"/>
        <end position="160"/>
    </location>
</feature>
<feature type="transmembrane region" description="Helical" evidence="1">
    <location>
        <begin position="172"/>
        <end position="193"/>
    </location>
</feature>
<evidence type="ECO:0000256" key="1">
    <source>
        <dbReference type="SAM" id="Phobius"/>
    </source>
</evidence>
<organism evidence="2 3">
    <name type="scientific">Amycolatopsis samaneae</name>
    <dbReference type="NCBI Taxonomy" id="664691"/>
    <lineage>
        <taxon>Bacteria</taxon>
        <taxon>Bacillati</taxon>
        <taxon>Actinomycetota</taxon>
        <taxon>Actinomycetes</taxon>
        <taxon>Pseudonocardiales</taxon>
        <taxon>Pseudonocardiaceae</taxon>
        <taxon>Amycolatopsis</taxon>
    </lineage>
</organism>
<keyword evidence="1" id="KW-1133">Transmembrane helix</keyword>
<sequence length="233" mass="23931">MTDTQPGTSLTSDPRRRGAGAALIAGGGVFFAAEFVAAAAWTDPPYSYTYHFVSDLGVRGPSTAFGQFMYSPLAWVMNSGFFLFGFLALVGVVLLRGLAGPRRWATVATAVLLAIGGALVALFPGSGEAFENGTAAFHGLGAFVGFTAGNVLVILLGGAHRLLGVPRGLGRALVRLGILGFASLVVFGAILVSGADVLIGLFERGVLYPFLAGFVVLGVALGKRSPARNDLPA</sequence>
<proteinExistence type="predicted"/>
<feature type="transmembrane region" description="Helical" evidence="1">
    <location>
        <begin position="205"/>
        <end position="222"/>
    </location>
</feature>
<feature type="transmembrane region" description="Helical" evidence="1">
    <location>
        <begin position="73"/>
        <end position="95"/>
    </location>
</feature>
<keyword evidence="3" id="KW-1185">Reference proteome</keyword>
<keyword evidence="1" id="KW-0472">Membrane</keyword>
<dbReference type="EMBL" id="JBHUKU010000002">
    <property type="protein sequence ID" value="MFD2457324.1"/>
    <property type="molecule type" value="Genomic_DNA"/>
</dbReference>
<reference evidence="3" key="1">
    <citation type="journal article" date="2019" name="Int. J. Syst. Evol. Microbiol.">
        <title>The Global Catalogue of Microorganisms (GCM) 10K type strain sequencing project: providing services to taxonomists for standard genome sequencing and annotation.</title>
        <authorList>
            <consortium name="The Broad Institute Genomics Platform"/>
            <consortium name="The Broad Institute Genome Sequencing Center for Infectious Disease"/>
            <person name="Wu L."/>
            <person name="Ma J."/>
        </authorList>
    </citation>
    <scope>NUCLEOTIDE SEQUENCE [LARGE SCALE GENOMIC DNA]</scope>
    <source>
        <strain evidence="3">CGMCC 4.7643</strain>
    </source>
</reference>
<protein>
    <submittedName>
        <fullName evidence="2">DUF998 domain-containing protein</fullName>
    </submittedName>
</protein>
<gene>
    <name evidence="2" type="ORF">ACFSYJ_01880</name>
</gene>
<dbReference type="Pfam" id="PF06197">
    <property type="entry name" value="DUF998"/>
    <property type="match status" value="1"/>
</dbReference>
<feature type="transmembrane region" description="Helical" evidence="1">
    <location>
        <begin position="21"/>
        <end position="41"/>
    </location>
</feature>
<dbReference type="Proteomes" id="UP001597419">
    <property type="component" value="Unassembled WGS sequence"/>
</dbReference>